<proteinExistence type="predicted"/>
<dbReference type="Proteomes" id="UP001501598">
    <property type="component" value="Unassembled WGS sequence"/>
</dbReference>
<evidence type="ECO:0000313" key="3">
    <source>
        <dbReference type="Proteomes" id="UP001501598"/>
    </source>
</evidence>
<accession>A0ABP8RQ91</accession>
<reference evidence="3" key="1">
    <citation type="journal article" date="2019" name="Int. J. Syst. Evol. Microbiol.">
        <title>The Global Catalogue of Microorganisms (GCM) 10K type strain sequencing project: providing services to taxonomists for standard genome sequencing and annotation.</title>
        <authorList>
            <consortium name="The Broad Institute Genomics Platform"/>
            <consortium name="The Broad Institute Genome Sequencing Center for Infectious Disease"/>
            <person name="Wu L."/>
            <person name="Ma J."/>
        </authorList>
    </citation>
    <scope>NUCLEOTIDE SEQUENCE [LARGE SCALE GENOMIC DNA]</scope>
    <source>
        <strain evidence="3">JCM 17906</strain>
    </source>
</reference>
<dbReference type="RefSeq" id="WP_345416047.1">
    <property type="nucleotide sequence ID" value="NZ_BAABGT010000029.1"/>
</dbReference>
<dbReference type="EMBL" id="BAABGT010000029">
    <property type="protein sequence ID" value="GAA4544909.1"/>
    <property type="molecule type" value="Genomic_DNA"/>
</dbReference>
<feature type="region of interest" description="Disordered" evidence="1">
    <location>
        <begin position="96"/>
        <end position="116"/>
    </location>
</feature>
<protein>
    <recommendedName>
        <fullName evidence="4">ANTAR domain-containing protein</fullName>
    </recommendedName>
</protein>
<name>A0ABP8RQ91_9PSEU</name>
<evidence type="ECO:0000256" key="1">
    <source>
        <dbReference type="SAM" id="MobiDB-lite"/>
    </source>
</evidence>
<evidence type="ECO:0008006" key="4">
    <source>
        <dbReference type="Google" id="ProtNLM"/>
    </source>
</evidence>
<organism evidence="2 3">
    <name type="scientific">Pseudonocardia xishanensis</name>
    <dbReference type="NCBI Taxonomy" id="630995"/>
    <lineage>
        <taxon>Bacteria</taxon>
        <taxon>Bacillati</taxon>
        <taxon>Actinomycetota</taxon>
        <taxon>Actinomycetes</taxon>
        <taxon>Pseudonocardiales</taxon>
        <taxon>Pseudonocardiaceae</taxon>
        <taxon>Pseudonocardia</taxon>
    </lineage>
</organism>
<keyword evidence="3" id="KW-1185">Reference proteome</keyword>
<feature type="region of interest" description="Disordered" evidence="1">
    <location>
        <begin position="1"/>
        <end position="36"/>
    </location>
</feature>
<gene>
    <name evidence="2" type="ORF">GCM10023175_23920</name>
</gene>
<sequence length="116" mass="11953">MGRTPSTSPDPLAGGPGSGDGLPTDGPADAGAWGDLVTGTEHPFAWVDHRDVHQATGVITEQGGIGAAAALAWLRAVAFGSGRELADVLARRLRFHPLDRAEGSDENGEGRDRDVS</sequence>
<comment type="caution">
    <text evidence="2">The sequence shown here is derived from an EMBL/GenBank/DDBJ whole genome shotgun (WGS) entry which is preliminary data.</text>
</comment>
<evidence type="ECO:0000313" key="2">
    <source>
        <dbReference type="EMBL" id="GAA4544909.1"/>
    </source>
</evidence>